<accession>A1CR52</accession>
<evidence type="ECO:0000313" key="12">
    <source>
        <dbReference type="Proteomes" id="UP000006701"/>
    </source>
</evidence>
<evidence type="ECO:0000256" key="1">
    <source>
        <dbReference type="ARBA" id="ARBA00001798"/>
    </source>
</evidence>
<dbReference type="EC" id="2.3.2.31" evidence="2"/>
<dbReference type="Gene3D" id="1.20.120.1750">
    <property type="match status" value="1"/>
</dbReference>
<proteinExistence type="predicted"/>
<protein>
    <recommendedName>
        <fullName evidence="2">RBR-type E3 ubiquitin transferase</fullName>
        <ecNumber evidence="2">2.3.2.31</ecNumber>
    </recommendedName>
</protein>
<sequence length="420" mass="47902">MSMLKSFCLAPLNNISCAFCCEEIQGEPIFLMACRDESQMPPRCCVPIPLATARKHLSEEEVNLYKDKYEEWSTPNQVYCPVPTCSTFLPERIFNAEFNRLRSSATFRMHVEDFGPGPSVPMSQLGAVYPVQCARCAAQICSLCKQLYHYGVHCQPLSDIDPELEKTFENLDIKRCPKCRAAVRRMYGCRHMQCRCGAQWCWYCCRTMELCKADICPKGRETEIDFSDREEEVTEEEDDDDFSLGSNPSWLPSPIYDELYLGSEEELYGGEGLLPDNDLAFIGGDSQALQEALFVEDDVPVDLDSGSQWEDGSENFGNEPDGSRVDPFDCRHEFAAILANDEVDDLEYECERCWRRIFPRETLIPASLWAEIESQDTSPVAQLVASMNVVQRSDALMYVCRTCNLMLCHPCRAQYPHFEF</sequence>
<organism evidence="11 12">
    <name type="scientific">Aspergillus clavatus (strain ATCC 1007 / CBS 513.65 / DSM 816 / NCTC 3887 / NRRL 1 / QM 1276 / 107)</name>
    <dbReference type="NCBI Taxonomy" id="344612"/>
    <lineage>
        <taxon>Eukaryota</taxon>
        <taxon>Fungi</taxon>
        <taxon>Dikarya</taxon>
        <taxon>Ascomycota</taxon>
        <taxon>Pezizomycotina</taxon>
        <taxon>Eurotiomycetes</taxon>
        <taxon>Eurotiomycetidae</taxon>
        <taxon>Eurotiales</taxon>
        <taxon>Aspergillaceae</taxon>
        <taxon>Aspergillus</taxon>
        <taxon>Aspergillus subgen. Fumigati</taxon>
    </lineage>
</organism>
<keyword evidence="6" id="KW-0863">Zinc-finger</keyword>
<dbReference type="CDD" id="cd22584">
    <property type="entry name" value="Rcat_RBR_unk"/>
    <property type="match status" value="1"/>
</dbReference>
<dbReference type="InterPro" id="IPR044066">
    <property type="entry name" value="TRIAD_supradom"/>
</dbReference>
<dbReference type="Pfam" id="PF01485">
    <property type="entry name" value="IBR"/>
    <property type="match status" value="1"/>
</dbReference>
<dbReference type="PROSITE" id="PS51873">
    <property type="entry name" value="TRIAD"/>
    <property type="match status" value="1"/>
</dbReference>
<dbReference type="EMBL" id="DS027059">
    <property type="protein sequence ID" value="EAW08123.1"/>
    <property type="molecule type" value="Genomic_DNA"/>
</dbReference>
<dbReference type="RefSeq" id="XP_001269549.1">
    <property type="nucleotide sequence ID" value="XM_001269548.1"/>
</dbReference>
<dbReference type="SUPFAM" id="SSF57850">
    <property type="entry name" value="RING/U-box"/>
    <property type="match status" value="1"/>
</dbReference>
<dbReference type="GO" id="GO:0016567">
    <property type="term" value="P:protein ubiquitination"/>
    <property type="evidence" value="ECO:0007669"/>
    <property type="project" value="InterPro"/>
</dbReference>
<reference evidence="11 12" key="1">
    <citation type="journal article" date="2008" name="PLoS Genet.">
        <title>Genomic islands in the pathogenic filamentous fungus Aspergillus fumigatus.</title>
        <authorList>
            <person name="Fedorova N.D."/>
            <person name="Khaldi N."/>
            <person name="Joardar V.S."/>
            <person name="Maiti R."/>
            <person name="Amedeo P."/>
            <person name="Anderson M.J."/>
            <person name="Crabtree J."/>
            <person name="Silva J.C."/>
            <person name="Badger J.H."/>
            <person name="Albarraq A."/>
            <person name="Angiuoli S."/>
            <person name="Bussey H."/>
            <person name="Bowyer P."/>
            <person name="Cotty P.J."/>
            <person name="Dyer P.S."/>
            <person name="Egan A."/>
            <person name="Galens K."/>
            <person name="Fraser-Liggett C.M."/>
            <person name="Haas B.J."/>
            <person name="Inman J.M."/>
            <person name="Kent R."/>
            <person name="Lemieux S."/>
            <person name="Malavazi I."/>
            <person name="Orvis J."/>
            <person name="Roemer T."/>
            <person name="Ronning C.M."/>
            <person name="Sundaram J.P."/>
            <person name="Sutton G."/>
            <person name="Turner G."/>
            <person name="Venter J.C."/>
            <person name="White O.R."/>
            <person name="Whitty B.R."/>
            <person name="Youngman P."/>
            <person name="Wolfe K.H."/>
            <person name="Goldman G.H."/>
            <person name="Wortman J.R."/>
            <person name="Jiang B."/>
            <person name="Denning D.W."/>
            <person name="Nierman W.C."/>
        </authorList>
    </citation>
    <scope>NUCLEOTIDE SEQUENCE [LARGE SCALE GENOMIC DNA]</scope>
    <source>
        <strain evidence="12">ATCC 1007 / CBS 513.65 / DSM 816 / NCTC 3887 / NRRL 1</strain>
    </source>
</reference>
<dbReference type="OMA" id="CSAFIPY"/>
<dbReference type="STRING" id="344612.A1CR52"/>
<keyword evidence="5" id="KW-0677">Repeat</keyword>
<feature type="domain" description="RING-type" evidence="10">
    <location>
        <begin position="13"/>
        <end position="222"/>
    </location>
</feature>
<dbReference type="AlphaFoldDB" id="A1CR52"/>
<feature type="region of interest" description="Disordered" evidence="9">
    <location>
        <begin position="226"/>
        <end position="247"/>
    </location>
</feature>
<comment type="catalytic activity">
    <reaction evidence="1">
        <text>[E2 ubiquitin-conjugating enzyme]-S-ubiquitinyl-L-cysteine + [acceptor protein]-L-lysine = [E2 ubiquitin-conjugating enzyme]-L-cysteine + [acceptor protein]-N(6)-ubiquitinyl-L-lysine.</text>
        <dbReference type="EC" id="2.3.2.31"/>
    </reaction>
</comment>
<evidence type="ECO:0000256" key="5">
    <source>
        <dbReference type="ARBA" id="ARBA00022737"/>
    </source>
</evidence>
<evidence type="ECO:0000256" key="8">
    <source>
        <dbReference type="ARBA" id="ARBA00022833"/>
    </source>
</evidence>
<evidence type="ECO:0000313" key="11">
    <source>
        <dbReference type="EMBL" id="EAW08123.1"/>
    </source>
</evidence>
<keyword evidence="7" id="KW-0833">Ubl conjugation pathway</keyword>
<feature type="compositionally biased region" description="Acidic residues" evidence="9">
    <location>
        <begin position="228"/>
        <end position="242"/>
    </location>
</feature>
<dbReference type="Proteomes" id="UP000006701">
    <property type="component" value="Unassembled WGS sequence"/>
</dbReference>
<dbReference type="HOGENOM" id="CLU_040831_0_0_1"/>
<evidence type="ECO:0000256" key="7">
    <source>
        <dbReference type="ARBA" id="ARBA00022786"/>
    </source>
</evidence>
<evidence type="ECO:0000256" key="3">
    <source>
        <dbReference type="ARBA" id="ARBA00022679"/>
    </source>
</evidence>
<evidence type="ECO:0000256" key="9">
    <source>
        <dbReference type="SAM" id="MobiDB-lite"/>
    </source>
</evidence>
<evidence type="ECO:0000256" key="6">
    <source>
        <dbReference type="ARBA" id="ARBA00022771"/>
    </source>
</evidence>
<evidence type="ECO:0000256" key="2">
    <source>
        <dbReference type="ARBA" id="ARBA00012251"/>
    </source>
</evidence>
<dbReference type="GO" id="GO:0008270">
    <property type="term" value="F:zinc ion binding"/>
    <property type="evidence" value="ECO:0007669"/>
    <property type="project" value="UniProtKB-KW"/>
</dbReference>
<name>A1CR52_ASPCL</name>
<keyword evidence="4" id="KW-0479">Metal-binding</keyword>
<dbReference type="InterPro" id="IPR031127">
    <property type="entry name" value="E3_UB_ligase_RBR"/>
</dbReference>
<dbReference type="GeneID" id="4701358"/>
<evidence type="ECO:0000259" key="10">
    <source>
        <dbReference type="PROSITE" id="PS51873"/>
    </source>
</evidence>
<keyword evidence="3" id="KW-0808">Transferase</keyword>
<keyword evidence="8" id="KW-0862">Zinc</keyword>
<dbReference type="PANTHER" id="PTHR11685">
    <property type="entry name" value="RBR FAMILY RING FINGER AND IBR DOMAIN-CONTAINING"/>
    <property type="match status" value="1"/>
</dbReference>
<dbReference type="eggNOG" id="KOG1812">
    <property type="taxonomic scope" value="Eukaryota"/>
</dbReference>
<evidence type="ECO:0000256" key="4">
    <source>
        <dbReference type="ARBA" id="ARBA00022723"/>
    </source>
</evidence>
<dbReference type="VEuPathDB" id="FungiDB:ACLA_028480"/>
<dbReference type="GO" id="GO:0061630">
    <property type="term" value="F:ubiquitin protein ligase activity"/>
    <property type="evidence" value="ECO:0007669"/>
    <property type="project" value="UniProtKB-EC"/>
</dbReference>
<keyword evidence="12" id="KW-1185">Reference proteome</keyword>
<dbReference type="KEGG" id="act:ACLA_028480"/>
<gene>
    <name evidence="11" type="ORF">ACLA_028480</name>
</gene>
<dbReference type="InterPro" id="IPR002867">
    <property type="entry name" value="IBR_dom"/>
</dbReference>
<dbReference type="OrthoDB" id="10009520at2759"/>